<gene>
    <name evidence="1" type="ORF">O181_044020</name>
</gene>
<dbReference type="Proteomes" id="UP000765509">
    <property type="component" value="Unassembled WGS sequence"/>
</dbReference>
<protein>
    <submittedName>
        <fullName evidence="1">Uncharacterized protein</fullName>
    </submittedName>
</protein>
<keyword evidence="2" id="KW-1185">Reference proteome</keyword>
<evidence type="ECO:0000313" key="2">
    <source>
        <dbReference type="Proteomes" id="UP000765509"/>
    </source>
</evidence>
<evidence type="ECO:0000313" key="1">
    <source>
        <dbReference type="EMBL" id="MBW0504305.1"/>
    </source>
</evidence>
<organism evidence="1 2">
    <name type="scientific">Austropuccinia psidii MF-1</name>
    <dbReference type="NCBI Taxonomy" id="1389203"/>
    <lineage>
        <taxon>Eukaryota</taxon>
        <taxon>Fungi</taxon>
        <taxon>Dikarya</taxon>
        <taxon>Basidiomycota</taxon>
        <taxon>Pucciniomycotina</taxon>
        <taxon>Pucciniomycetes</taxon>
        <taxon>Pucciniales</taxon>
        <taxon>Sphaerophragmiaceae</taxon>
        <taxon>Austropuccinia</taxon>
    </lineage>
</organism>
<dbReference type="EMBL" id="AVOT02017854">
    <property type="protein sequence ID" value="MBW0504305.1"/>
    <property type="molecule type" value="Genomic_DNA"/>
</dbReference>
<dbReference type="AlphaFoldDB" id="A0A9Q3DNP4"/>
<accession>A0A9Q3DNP4</accession>
<proteinExistence type="predicted"/>
<sequence>MPVQAPDASHANSYIVQAPNNFKVSLRQCWLAIIHTQILTLVQVPNNSNDSLHQGRLPALTTQILMLVPVPTMLKIPYACAGFQKFTRKS</sequence>
<name>A0A9Q3DNP4_9BASI</name>
<reference evidence="1" key="1">
    <citation type="submission" date="2021-03" db="EMBL/GenBank/DDBJ databases">
        <title>Draft genome sequence of rust myrtle Austropuccinia psidii MF-1, a brazilian biotype.</title>
        <authorList>
            <person name="Quecine M.C."/>
            <person name="Pachon D.M.R."/>
            <person name="Bonatelli M.L."/>
            <person name="Correr F.H."/>
            <person name="Franceschini L.M."/>
            <person name="Leite T.F."/>
            <person name="Margarido G.R.A."/>
            <person name="Almeida C.A."/>
            <person name="Ferrarezi J.A."/>
            <person name="Labate C.A."/>
        </authorList>
    </citation>
    <scope>NUCLEOTIDE SEQUENCE</scope>
    <source>
        <strain evidence="1">MF-1</strain>
    </source>
</reference>
<comment type="caution">
    <text evidence="1">The sequence shown here is derived from an EMBL/GenBank/DDBJ whole genome shotgun (WGS) entry which is preliminary data.</text>
</comment>